<evidence type="ECO:0008006" key="4">
    <source>
        <dbReference type="Google" id="ProtNLM"/>
    </source>
</evidence>
<name>A0ABY7LKX2_9BACT</name>
<feature type="chain" id="PRO_5046369162" description="Outer membrane protein beta-barrel domain-containing protein" evidence="1">
    <location>
        <begin position="21"/>
        <end position="206"/>
    </location>
</feature>
<keyword evidence="1" id="KW-0732">Signal</keyword>
<evidence type="ECO:0000313" key="3">
    <source>
        <dbReference type="Proteomes" id="UP001211005"/>
    </source>
</evidence>
<feature type="signal peptide" evidence="1">
    <location>
        <begin position="1"/>
        <end position="20"/>
    </location>
</feature>
<evidence type="ECO:0000313" key="2">
    <source>
        <dbReference type="EMBL" id="WBA41106.1"/>
    </source>
</evidence>
<organism evidence="2 3">
    <name type="scientific">Hymenobacter canadensis</name>
    <dbReference type="NCBI Taxonomy" id="2999067"/>
    <lineage>
        <taxon>Bacteria</taxon>
        <taxon>Pseudomonadati</taxon>
        <taxon>Bacteroidota</taxon>
        <taxon>Cytophagia</taxon>
        <taxon>Cytophagales</taxon>
        <taxon>Hymenobacteraceae</taxon>
        <taxon>Hymenobacter</taxon>
    </lineage>
</organism>
<protein>
    <recommendedName>
        <fullName evidence="4">Outer membrane protein beta-barrel domain-containing protein</fullName>
    </recommendedName>
</protein>
<dbReference type="Proteomes" id="UP001211005">
    <property type="component" value="Chromosome"/>
</dbReference>
<accession>A0ABY7LKX2</accession>
<dbReference type="RefSeq" id="WP_269559188.1">
    <property type="nucleotide sequence ID" value="NZ_CP114767.1"/>
</dbReference>
<reference evidence="2 3" key="1">
    <citation type="submission" date="2022-12" db="EMBL/GenBank/DDBJ databases">
        <title>Hymenobacter canadensis sp. nov. isolated from lake water of the Cambridge Bay, Canada.</title>
        <authorList>
            <person name="Kim W.H."/>
            <person name="Lee Y.M."/>
        </authorList>
    </citation>
    <scope>NUCLEOTIDE SEQUENCE [LARGE SCALE GENOMIC DNA]</scope>
    <source>
        <strain evidence="2 3">PAMC 29467</strain>
    </source>
</reference>
<proteinExistence type="predicted"/>
<keyword evidence="3" id="KW-1185">Reference proteome</keyword>
<gene>
    <name evidence="2" type="ORF">O3303_14920</name>
</gene>
<evidence type="ECO:0000256" key="1">
    <source>
        <dbReference type="SAM" id="SignalP"/>
    </source>
</evidence>
<dbReference type="EMBL" id="CP114767">
    <property type="protein sequence ID" value="WBA41106.1"/>
    <property type="molecule type" value="Genomic_DNA"/>
</dbReference>
<sequence>MRHLLFPLLGLSLLAGPALAQTAPDTPDAVAPRPWFRPRHLILQTAGGMGMVAGGVGYSFWRDRTEADVLVGYVPKKHAGSALSIATLKLLYTPYSVPLGEKLTLRPLTFGPYVSYTHGTINDEERGQYTKGYYWFSTDTRVGVVLGGRLSYNRPTSAAGRSHRVSAYYELGTNDLYVVSYFSNSNFRSLSPVDILTLGLGIKAEF</sequence>